<evidence type="ECO:0000313" key="3">
    <source>
        <dbReference type="EMBL" id="AGB38182.1"/>
    </source>
</evidence>
<dbReference type="STRING" id="694430.Natoc_2407"/>
<sequence length="376" mass="41351">MIDNPRVNLAVAGRARTIAILLAVIGVLALASAGWVAATPGTSTTTEDVDRETVATEVTTSATVLEDGPWEVGTELEDNPVYTLPETPELTITAETDVPSDEAEVEHEVRLRHEADRDEAVFWEESVLEERTAATVEDGVARSETTVDIEGRYEERAEIEAEFDGVGTVRTVLEVVAVYDTGTYADEQVVSSPLELTEGAYWLEDDEELAASTEHSDTVQVAVQDSPNVTLVAGLAAIGLLSFAGAGFVYSREPIDRESARRDLHRHRYAEWISEGSIPMWVGDYHLELDTLEDVVDVAIDTNARVVHDRQRGLFAVVDDNVVYYHSERGQWEKTAWPELDLGDETPAPADETALPPEESFGELPDPDDDDAWERI</sequence>
<keyword evidence="2" id="KW-0472">Membrane</keyword>
<feature type="transmembrane region" description="Helical" evidence="2">
    <location>
        <begin position="229"/>
        <end position="251"/>
    </location>
</feature>
<dbReference type="HOGENOM" id="CLU_038446_0_0_2"/>
<proteinExistence type="predicted"/>
<dbReference type="Pfam" id="PF17231">
    <property type="entry name" value="DUF5305"/>
    <property type="match status" value="1"/>
</dbReference>
<keyword evidence="2" id="KW-1133">Transmembrane helix</keyword>
<organism evidence="3 4">
    <name type="scientific">Natronococcus occultus SP4</name>
    <dbReference type="NCBI Taxonomy" id="694430"/>
    <lineage>
        <taxon>Archaea</taxon>
        <taxon>Methanobacteriati</taxon>
        <taxon>Methanobacteriota</taxon>
        <taxon>Stenosarchaea group</taxon>
        <taxon>Halobacteria</taxon>
        <taxon>Halobacteriales</taxon>
        <taxon>Natrialbaceae</taxon>
        <taxon>Natronococcus</taxon>
    </lineage>
</organism>
<evidence type="ECO:0000256" key="1">
    <source>
        <dbReference type="SAM" id="MobiDB-lite"/>
    </source>
</evidence>
<protein>
    <recommendedName>
        <fullName evidence="5">DUF5305 domain-containing protein</fullName>
    </recommendedName>
</protein>
<keyword evidence="2" id="KW-0812">Transmembrane</keyword>
<dbReference type="AlphaFoldDB" id="L0JYQ4"/>
<evidence type="ECO:0000313" key="4">
    <source>
        <dbReference type="Proteomes" id="UP000010878"/>
    </source>
</evidence>
<feature type="region of interest" description="Disordered" evidence="1">
    <location>
        <begin position="336"/>
        <end position="376"/>
    </location>
</feature>
<dbReference type="eggNOG" id="arCOG04474">
    <property type="taxonomic scope" value="Archaea"/>
</dbReference>
<dbReference type="InterPro" id="IPR035185">
    <property type="entry name" value="DUF5305"/>
</dbReference>
<dbReference type="KEGG" id="nou:Natoc_2407"/>
<reference evidence="3 4" key="1">
    <citation type="submission" date="2012-11" db="EMBL/GenBank/DDBJ databases">
        <title>FINISHED of Natronococcus occultus SP4, DSM 3396.</title>
        <authorList>
            <consortium name="DOE Joint Genome Institute"/>
            <person name="Eisen J."/>
            <person name="Huntemann M."/>
            <person name="Wei C.-L."/>
            <person name="Han J."/>
            <person name="Detter J.C."/>
            <person name="Han C."/>
            <person name="Tapia R."/>
            <person name="Chen A."/>
            <person name="Kyrpides N."/>
            <person name="Mavromatis K."/>
            <person name="Markowitz V."/>
            <person name="Szeto E."/>
            <person name="Ivanova N."/>
            <person name="Mikhailova N."/>
            <person name="Ovchinnikova G."/>
            <person name="Pagani I."/>
            <person name="Pati A."/>
            <person name="Goodwin L."/>
            <person name="Nordberg H.P."/>
            <person name="Cantor M.N."/>
            <person name="Hua S.X."/>
            <person name="Woyke T."/>
            <person name="Eisen J."/>
            <person name="Klenk H.-P."/>
            <person name="Klenk H.-P."/>
        </authorList>
    </citation>
    <scope>NUCLEOTIDE SEQUENCE [LARGE SCALE GENOMIC DNA]</scope>
    <source>
        <strain evidence="3 4">SP4</strain>
    </source>
</reference>
<gene>
    <name evidence="3" type="ORF">Natoc_2407</name>
</gene>
<accession>L0JYQ4</accession>
<evidence type="ECO:0008006" key="5">
    <source>
        <dbReference type="Google" id="ProtNLM"/>
    </source>
</evidence>
<evidence type="ECO:0000256" key="2">
    <source>
        <dbReference type="SAM" id="Phobius"/>
    </source>
</evidence>
<dbReference type="OrthoDB" id="270764at2157"/>
<feature type="compositionally biased region" description="Acidic residues" evidence="1">
    <location>
        <begin position="365"/>
        <end position="376"/>
    </location>
</feature>
<keyword evidence="4" id="KW-1185">Reference proteome</keyword>
<name>L0JYQ4_9EURY</name>
<dbReference type="Proteomes" id="UP000010878">
    <property type="component" value="Chromosome"/>
</dbReference>
<dbReference type="RefSeq" id="WP_015321624.1">
    <property type="nucleotide sequence ID" value="NC_019974.1"/>
</dbReference>
<dbReference type="GeneID" id="14404091"/>
<dbReference type="EMBL" id="CP003929">
    <property type="protein sequence ID" value="AGB38182.1"/>
    <property type="molecule type" value="Genomic_DNA"/>
</dbReference>